<dbReference type="InterPro" id="IPR055325">
    <property type="entry name" value="CF161"/>
</dbReference>
<dbReference type="AlphaFoldDB" id="A0A4C1WD87"/>
<dbReference type="GO" id="GO:0031514">
    <property type="term" value="C:motile cilium"/>
    <property type="evidence" value="ECO:0007669"/>
    <property type="project" value="TreeGrafter"/>
</dbReference>
<dbReference type="Pfam" id="PF24569">
    <property type="entry name" value="CFAP161"/>
    <property type="match status" value="1"/>
</dbReference>
<keyword evidence="2" id="KW-1185">Reference proteome</keyword>
<name>A0A4C1WD87_EUMVA</name>
<organism evidence="1 2">
    <name type="scientific">Eumeta variegata</name>
    <name type="common">Bagworm moth</name>
    <name type="synonym">Eumeta japonica</name>
    <dbReference type="NCBI Taxonomy" id="151549"/>
    <lineage>
        <taxon>Eukaryota</taxon>
        <taxon>Metazoa</taxon>
        <taxon>Ecdysozoa</taxon>
        <taxon>Arthropoda</taxon>
        <taxon>Hexapoda</taxon>
        <taxon>Insecta</taxon>
        <taxon>Pterygota</taxon>
        <taxon>Neoptera</taxon>
        <taxon>Endopterygota</taxon>
        <taxon>Lepidoptera</taxon>
        <taxon>Glossata</taxon>
        <taxon>Ditrysia</taxon>
        <taxon>Tineoidea</taxon>
        <taxon>Psychidae</taxon>
        <taxon>Oiketicinae</taxon>
        <taxon>Eumeta</taxon>
    </lineage>
</organism>
<dbReference type="EMBL" id="BGZK01000542">
    <property type="protein sequence ID" value="GBP49338.1"/>
    <property type="molecule type" value="Genomic_DNA"/>
</dbReference>
<protein>
    <submittedName>
        <fullName evidence="1">Uncharacterized protein</fullName>
    </submittedName>
</protein>
<dbReference type="PANTHER" id="PTHR24274">
    <property type="entry name" value="CILIA- AND FLAGELLA-ASSOCIATED PROTEIN 161"/>
    <property type="match status" value="1"/>
</dbReference>
<dbReference type="OrthoDB" id="2126411at2759"/>
<gene>
    <name evidence="1" type="ORF">EVAR_27040_1</name>
</gene>
<evidence type="ECO:0000313" key="2">
    <source>
        <dbReference type="Proteomes" id="UP000299102"/>
    </source>
</evidence>
<sequence length="248" mass="27819">MDQGMDYVPWMLMLAEAKKAAGSPRYEVALSCTVSEKEIDNMQNIGENCIMTFSLITTPCSRNTFIILSASDQSLRGERLKYGEEFFLRAENYANSEDPPLYVRHTTESMPACLNRLAVRLSAIPDRNCRWRAVSLLRNRQESEGEPIKFSGSNECDQGEKGLLLGGRITTEAIEYTQELCAGCHLVGITDLRPMERTSFVLASTDCCNRQTEPLKYNQEFFLVSARSMETKVGESIAISELSPLVTK</sequence>
<reference evidence="1 2" key="1">
    <citation type="journal article" date="2019" name="Commun. Biol.">
        <title>The bagworm genome reveals a unique fibroin gene that provides high tensile strength.</title>
        <authorList>
            <person name="Kono N."/>
            <person name="Nakamura H."/>
            <person name="Ohtoshi R."/>
            <person name="Tomita M."/>
            <person name="Numata K."/>
            <person name="Arakawa K."/>
        </authorList>
    </citation>
    <scope>NUCLEOTIDE SEQUENCE [LARGE SCALE GENOMIC DNA]</scope>
</reference>
<evidence type="ECO:0000313" key="1">
    <source>
        <dbReference type="EMBL" id="GBP49338.1"/>
    </source>
</evidence>
<accession>A0A4C1WD87</accession>
<dbReference type="PANTHER" id="PTHR24274:SF1">
    <property type="entry name" value="CILIA- AND FLAGELLA-ASSOCIATED PROTEIN 161"/>
    <property type="match status" value="1"/>
</dbReference>
<comment type="caution">
    <text evidence="1">The sequence shown here is derived from an EMBL/GenBank/DDBJ whole genome shotgun (WGS) entry which is preliminary data.</text>
</comment>
<dbReference type="GO" id="GO:0060271">
    <property type="term" value="P:cilium assembly"/>
    <property type="evidence" value="ECO:0007669"/>
    <property type="project" value="TreeGrafter"/>
</dbReference>
<proteinExistence type="predicted"/>
<dbReference type="Proteomes" id="UP000299102">
    <property type="component" value="Unassembled WGS sequence"/>
</dbReference>